<name>A0A495EEA2_9FLAO</name>
<dbReference type="OrthoDB" id="332676at2"/>
<feature type="active site" description="Charge relay system" evidence="4">
    <location>
        <position position="141"/>
    </location>
</feature>
<dbReference type="SUPFAM" id="SSF53474">
    <property type="entry name" value="alpha/beta-Hydrolases"/>
    <property type="match status" value="1"/>
</dbReference>
<dbReference type="AlphaFoldDB" id="A0A495EEA2"/>
<feature type="domain" description="AB hydrolase-1" evidence="5">
    <location>
        <begin position="64"/>
        <end position="301"/>
    </location>
</feature>
<evidence type="ECO:0000256" key="1">
    <source>
        <dbReference type="ARBA" id="ARBA00010884"/>
    </source>
</evidence>
<evidence type="ECO:0000256" key="3">
    <source>
        <dbReference type="ARBA" id="ARBA00022801"/>
    </source>
</evidence>
<organism evidence="6 7">
    <name type="scientific">Maribacter vaceletii</name>
    <dbReference type="NCBI Taxonomy" id="1206816"/>
    <lineage>
        <taxon>Bacteria</taxon>
        <taxon>Pseudomonadati</taxon>
        <taxon>Bacteroidota</taxon>
        <taxon>Flavobacteriia</taxon>
        <taxon>Flavobacteriales</taxon>
        <taxon>Flavobacteriaceae</taxon>
        <taxon>Maribacter</taxon>
    </lineage>
</organism>
<feature type="active site" description="Charge relay system" evidence="4">
    <location>
        <position position="268"/>
    </location>
</feature>
<gene>
    <name evidence="6" type="ORF">CLV91_1071</name>
</gene>
<protein>
    <recommendedName>
        <fullName evidence="5">AB hydrolase-1 domain-containing protein</fullName>
    </recommendedName>
</protein>
<keyword evidence="3" id="KW-0378">Hydrolase</keyword>
<dbReference type="GO" id="GO:0047372">
    <property type="term" value="F:monoacylglycerol lipase activity"/>
    <property type="evidence" value="ECO:0007669"/>
    <property type="project" value="TreeGrafter"/>
</dbReference>
<accession>A0A495EEA2</accession>
<dbReference type="Gene3D" id="3.40.50.1820">
    <property type="entry name" value="alpha/beta hydrolase"/>
    <property type="match status" value="1"/>
</dbReference>
<dbReference type="RefSeq" id="WP_121064683.1">
    <property type="nucleotide sequence ID" value="NZ_RBIQ01000007.1"/>
</dbReference>
<comment type="caution">
    <text evidence="6">The sequence shown here is derived from an EMBL/GenBank/DDBJ whole genome shotgun (WGS) entry which is preliminary data.</text>
</comment>
<proteinExistence type="inferred from homology"/>
<dbReference type="InterPro" id="IPR000073">
    <property type="entry name" value="AB_hydrolase_1"/>
</dbReference>
<evidence type="ECO:0000313" key="7">
    <source>
        <dbReference type="Proteomes" id="UP000269412"/>
    </source>
</evidence>
<dbReference type="InterPro" id="IPR029058">
    <property type="entry name" value="AB_hydrolase_fold"/>
</dbReference>
<evidence type="ECO:0000259" key="5">
    <source>
        <dbReference type="Pfam" id="PF00561"/>
    </source>
</evidence>
<feature type="active site" description="Charge relay system" evidence="4">
    <location>
        <position position="297"/>
    </location>
</feature>
<evidence type="ECO:0000256" key="2">
    <source>
        <dbReference type="ARBA" id="ARBA00022487"/>
    </source>
</evidence>
<dbReference type="Pfam" id="PF00561">
    <property type="entry name" value="Abhydrolase_1"/>
    <property type="match status" value="1"/>
</dbReference>
<dbReference type="Proteomes" id="UP000269412">
    <property type="component" value="Unassembled WGS sequence"/>
</dbReference>
<dbReference type="EMBL" id="RBIQ01000007">
    <property type="protein sequence ID" value="RKR14989.1"/>
    <property type="molecule type" value="Genomic_DNA"/>
</dbReference>
<evidence type="ECO:0000256" key="4">
    <source>
        <dbReference type="PIRSR" id="PIRSR005211-1"/>
    </source>
</evidence>
<dbReference type="PANTHER" id="PTHR10794">
    <property type="entry name" value="ABHYDROLASE DOMAIN-CONTAINING PROTEIN"/>
    <property type="match status" value="1"/>
</dbReference>
<comment type="similarity">
    <text evidence="1">Belongs to the AB hydrolase superfamily. AB hydrolase 4 family.</text>
</comment>
<evidence type="ECO:0000313" key="6">
    <source>
        <dbReference type="EMBL" id="RKR14989.1"/>
    </source>
</evidence>
<dbReference type="InterPro" id="IPR000952">
    <property type="entry name" value="AB_hydrolase_4_CS"/>
</dbReference>
<dbReference type="PANTHER" id="PTHR10794:SF94">
    <property type="entry name" value="ESTERASE YHET-RELATED"/>
    <property type="match status" value="1"/>
</dbReference>
<keyword evidence="2" id="KW-0719">Serine esterase</keyword>
<keyword evidence="7" id="KW-1185">Reference proteome</keyword>
<dbReference type="InterPro" id="IPR050960">
    <property type="entry name" value="AB_hydrolase_4_sf"/>
</dbReference>
<dbReference type="GO" id="GO:0034338">
    <property type="term" value="F:short-chain carboxylesterase activity"/>
    <property type="evidence" value="ECO:0007669"/>
    <property type="project" value="TreeGrafter"/>
</dbReference>
<sequence length="321" mass="36440">MPIIPSLYHPPLLFKNGHFSTIYSGLFRKVSGVKQQRERIVLTDGDFLDLDWSYSKSQTNKVAIIVHGLEGNAQRAYVLGSAKLFNLSNYDCCSINLRGCSGETNTLFRSYHSGATEDLNAVISHILENKNYDELYLKGFSLGGNLVLKYLGERPTKVPSQIKSAVAISVPCNLKNSQEQFLKTNNILYAKRFKKHLKEKLVEKLEIFPDLISTKEIQNIKTLKDFDDTYTSKAHGFKNALDYYKNCSSLQFLPNIKIPTLLINAKNDSFLGVDCYPYLEAKNSLSLYFEIPNFGGHVGFFGKENITYSEKRGLNFFNEVY</sequence>
<reference evidence="6 7" key="1">
    <citation type="submission" date="2018-10" db="EMBL/GenBank/DDBJ databases">
        <title>Genomic Encyclopedia of Archaeal and Bacterial Type Strains, Phase II (KMG-II): from individual species to whole genera.</title>
        <authorList>
            <person name="Goeker M."/>
        </authorList>
    </citation>
    <scope>NUCLEOTIDE SEQUENCE [LARGE SCALE GENOMIC DNA]</scope>
    <source>
        <strain evidence="6 7">DSM 25230</strain>
    </source>
</reference>
<dbReference type="InterPro" id="IPR012020">
    <property type="entry name" value="ABHD4"/>
</dbReference>
<dbReference type="PIRSF" id="PIRSF005211">
    <property type="entry name" value="Ab_hydro_YheT"/>
    <property type="match status" value="1"/>
</dbReference>
<dbReference type="PROSITE" id="PS01133">
    <property type="entry name" value="UPF0017"/>
    <property type="match status" value="1"/>
</dbReference>